<sequence>MVVNIFNISKAVSDKNRIKILQMLSEGETNVSDVAENLNVEENLASHHLRVLSNLGFLKSNKKGREVFYKINRNKLVTLVRDLKRNPAFLEILKEAVLDSDR</sequence>
<dbReference type="InterPro" id="IPR036388">
    <property type="entry name" value="WH-like_DNA-bd_sf"/>
</dbReference>
<feature type="domain" description="HTH arsR-type" evidence="4">
    <location>
        <begin position="1"/>
        <end position="91"/>
    </location>
</feature>
<name>A0A7C4TKF3_UNCKA</name>
<dbReference type="Gene3D" id="1.10.10.10">
    <property type="entry name" value="Winged helix-like DNA-binding domain superfamily/Winged helix DNA-binding domain"/>
    <property type="match status" value="1"/>
</dbReference>
<dbReference type="NCBIfam" id="NF033788">
    <property type="entry name" value="HTH_metalloreg"/>
    <property type="match status" value="1"/>
</dbReference>
<organism evidence="5">
    <name type="scientific">candidate division WWE3 bacterium</name>
    <dbReference type="NCBI Taxonomy" id="2053526"/>
    <lineage>
        <taxon>Bacteria</taxon>
        <taxon>Katanobacteria</taxon>
    </lineage>
</organism>
<dbReference type="PRINTS" id="PR00778">
    <property type="entry name" value="HTHARSR"/>
</dbReference>
<keyword evidence="2" id="KW-0238">DNA-binding</keyword>
<accession>A0A7C4TKF3</accession>
<proteinExistence type="predicted"/>
<evidence type="ECO:0000256" key="2">
    <source>
        <dbReference type="ARBA" id="ARBA00023125"/>
    </source>
</evidence>
<dbReference type="GO" id="GO:0003700">
    <property type="term" value="F:DNA-binding transcription factor activity"/>
    <property type="evidence" value="ECO:0007669"/>
    <property type="project" value="InterPro"/>
</dbReference>
<dbReference type="AlphaFoldDB" id="A0A7C4TKF3"/>
<dbReference type="SUPFAM" id="SSF46785">
    <property type="entry name" value="Winged helix' DNA-binding domain"/>
    <property type="match status" value="1"/>
</dbReference>
<dbReference type="CDD" id="cd00090">
    <property type="entry name" value="HTH_ARSR"/>
    <property type="match status" value="1"/>
</dbReference>
<comment type="caution">
    <text evidence="5">The sequence shown here is derived from an EMBL/GenBank/DDBJ whole genome shotgun (WGS) entry which is preliminary data.</text>
</comment>
<dbReference type="EMBL" id="DSRT01000089">
    <property type="protein sequence ID" value="HGW29628.1"/>
    <property type="molecule type" value="Genomic_DNA"/>
</dbReference>
<dbReference type="PROSITE" id="PS50987">
    <property type="entry name" value="HTH_ARSR_2"/>
    <property type="match status" value="1"/>
</dbReference>
<evidence type="ECO:0000313" key="5">
    <source>
        <dbReference type="EMBL" id="HGW29628.1"/>
    </source>
</evidence>
<gene>
    <name evidence="5" type="ORF">ENR63_01755</name>
</gene>
<dbReference type="InterPro" id="IPR051081">
    <property type="entry name" value="HTH_MetalResp_TranReg"/>
</dbReference>
<dbReference type="SMART" id="SM00418">
    <property type="entry name" value="HTH_ARSR"/>
    <property type="match status" value="1"/>
</dbReference>
<evidence type="ECO:0000256" key="1">
    <source>
        <dbReference type="ARBA" id="ARBA00023015"/>
    </source>
</evidence>
<dbReference type="GO" id="GO:0003677">
    <property type="term" value="F:DNA binding"/>
    <property type="evidence" value="ECO:0007669"/>
    <property type="project" value="UniProtKB-KW"/>
</dbReference>
<protein>
    <submittedName>
        <fullName evidence="5">ArsR family transcriptional regulator</fullName>
    </submittedName>
</protein>
<dbReference type="InterPro" id="IPR036390">
    <property type="entry name" value="WH_DNA-bd_sf"/>
</dbReference>
<dbReference type="PANTHER" id="PTHR33154">
    <property type="entry name" value="TRANSCRIPTIONAL REGULATOR, ARSR FAMILY"/>
    <property type="match status" value="1"/>
</dbReference>
<dbReference type="InterPro" id="IPR001845">
    <property type="entry name" value="HTH_ArsR_DNA-bd_dom"/>
</dbReference>
<reference evidence="5" key="1">
    <citation type="journal article" date="2020" name="mSystems">
        <title>Genome- and Community-Level Interaction Insights into Carbon Utilization and Element Cycling Functions of Hydrothermarchaeota in Hydrothermal Sediment.</title>
        <authorList>
            <person name="Zhou Z."/>
            <person name="Liu Y."/>
            <person name="Xu W."/>
            <person name="Pan J."/>
            <person name="Luo Z.H."/>
            <person name="Li M."/>
        </authorList>
    </citation>
    <scope>NUCLEOTIDE SEQUENCE [LARGE SCALE GENOMIC DNA]</scope>
    <source>
        <strain evidence="5">SpSt-417</strain>
    </source>
</reference>
<evidence type="ECO:0000259" key="4">
    <source>
        <dbReference type="PROSITE" id="PS50987"/>
    </source>
</evidence>
<keyword evidence="3" id="KW-0804">Transcription</keyword>
<dbReference type="Pfam" id="PF01022">
    <property type="entry name" value="HTH_5"/>
    <property type="match status" value="1"/>
</dbReference>
<keyword evidence="1" id="KW-0805">Transcription regulation</keyword>
<evidence type="ECO:0000256" key="3">
    <source>
        <dbReference type="ARBA" id="ARBA00023163"/>
    </source>
</evidence>
<dbReference type="InterPro" id="IPR011991">
    <property type="entry name" value="ArsR-like_HTH"/>
</dbReference>
<dbReference type="PANTHER" id="PTHR33154:SF33">
    <property type="entry name" value="TRANSCRIPTIONAL REPRESSOR SDPR"/>
    <property type="match status" value="1"/>
</dbReference>